<dbReference type="AlphaFoldDB" id="A0A7J6WZH5"/>
<feature type="region of interest" description="Disordered" evidence="1">
    <location>
        <begin position="1"/>
        <end position="20"/>
    </location>
</feature>
<keyword evidence="3" id="KW-1185">Reference proteome</keyword>
<dbReference type="Proteomes" id="UP000554482">
    <property type="component" value="Unassembled WGS sequence"/>
</dbReference>
<comment type="caution">
    <text evidence="2">The sequence shown here is derived from an EMBL/GenBank/DDBJ whole genome shotgun (WGS) entry which is preliminary data.</text>
</comment>
<proteinExistence type="predicted"/>
<dbReference type="EMBL" id="JABWDY010008734">
    <property type="protein sequence ID" value="KAF5201985.1"/>
    <property type="molecule type" value="Genomic_DNA"/>
</dbReference>
<sequence length="117" mass="13403">MEEDSDSDVASVEDCSEDELYIVRVNEMKRKLQKTKKKAKEDVPNNDEVNMEYVPNEDDNGDDIEDLEPQNTIKGEGDGYDTDYANSDHAFDSPDESEEDEEKPKKKNLSFLCFLAK</sequence>
<name>A0A7J6WZH5_THATH</name>
<organism evidence="2 3">
    <name type="scientific">Thalictrum thalictroides</name>
    <name type="common">Rue-anemone</name>
    <name type="synonym">Anemone thalictroides</name>
    <dbReference type="NCBI Taxonomy" id="46969"/>
    <lineage>
        <taxon>Eukaryota</taxon>
        <taxon>Viridiplantae</taxon>
        <taxon>Streptophyta</taxon>
        <taxon>Embryophyta</taxon>
        <taxon>Tracheophyta</taxon>
        <taxon>Spermatophyta</taxon>
        <taxon>Magnoliopsida</taxon>
        <taxon>Ranunculales</taxon>
        <taxon>Ranunculaceae</taxon>
        <taxon>Thalictroideae</taxon>
        <taxon>Thalictrum</taxon>
    </lineage>
</organism>
<reference evidence="2 3" key="1">
    <citation type="submission" date="2020-06" db="EMBL/GenBank/DDBJ databases">
        <title>Transcriptomic and genomic resources for Thalictrum thalictroides and T. hernandezii: Facilitating candidate gene discovery in an emerging model plant lineage.</title>
        <authorList>
            <person name="Arias T."/>
            <person name="Riano-Pachon D.M."/>
            <person name="Di Stilio V.S."/>
        </authorList>
    </citation>
    <scope>NUCLEOTIDE SEQUENCE [LARGE SCALE GENOMIC DNA]</scope>
    <source>
        <strain evidence="3">cv. WT478/WT964</strain>
        <tissue evidence="2">Leaves</tissue>
    </source>
</reference>
<evidence type="ECO:0000313" key="2">
    <source>
        <dbReference type="EMBL" id="KAF5201985.1"/>
    </source>
</evidence>
<feature type="region of interest" description="Disordered" evidence="1">
    <location>
        <begin position="31"/>
        <end position="106"/>
    </location>
</feature>
<protein>
    <submittedName>
        <fullName evidence="2">Uncharacterized protein</fullName>
    </submittedName>
</protein>
<accession>A0A7J6WZH5</accession>
<evidence type="ECO:0000313" key="3">
    <source>
        <dbReference type="Proteomes" id="UP000554482"/>
    </source>
</evidence>
<gene>
    <name evidence="2" type="ORF">FRX31_008429</name>
</gene>
<evidence type="ECO:0000256" key="1">
    <source>
        <dbReference type="SAM" id="MobiDB-lite"/>
    </source>
</evidence>
<feature type="compositionally biased region" description="Acidic residues" evidence="1">
    <location>
        <begin position="55"/>
        <end position="68"/>
    </location>
</feature>